<accession>A0AAW3ZXY4</accession>
<evidence type="ECO:0000259" key="1">
    <source>
        <dbReference type="Pfam" id="PF00578"/>
    </source>
</evidence>
<dbReference type="RefSeq" id="WP_170015923.1">
    <property type="nucleotide sequence ID" value="NZ_CP012545.1"/>
</dbReference>
<dbReference type="EMBL" id="LIWG01000003">
    <property type="protein sequence ID" value="MBE3607890.1"/>
    <property type="molecule type" value="Genomic_DNA"/>
</dbReference>
<dbReference type="SUPFAM" id="SSF52833">
    <property type="entry name" value="Thioredoxin-like"/>
    <property type="match status" value="1"/>
</dbReference>
<sequence>MSKFPQNITLKTHQNQEFELSRFCELNDCVLIFYPKMGQSGKALEEEYKNTNGLVGCTPQGKAYECLKDEFELLGFSLIGIGTHGADEQAKFKSEIEASYLFLNDENFMLEEALGLKSFYAPDGKKFYFRQTFVIKNGEIISQKIVTDVANDAQTTLEFIKNLNR</sequence>
<reference evidence="3 4" key="1">
    <citation type="submission" date="2015-08" db="EMBL/GenBank/DDBJ databases">
        <title>Comparative genomics of the Campylobacter concisus group.</title>
        <authorList>
            <person name="Yee E."/>
            <person name="Chapman M.H."/>
            <person name="Huynh S."/>
            <person name="Bono J.L."/>
            <person name="On S.L."/>
            <person name="St Leger J."/>
            <person name="Foster G."/>
            <person name="Parker C.T."/>
            <person name="Miller W.G."/>
        </authorList>
    </citation>
    <scope>NUCLEOTIDE SEQUENCE [LARGE SCALE GENOMIC DNA]</scope>
    <source>
        <strain evidence="3 4">RM9337</strain>
    </source>
</reference>
<dbReference type="AlphaFoldDB" id="A0AAW3ZXY4"/>
<comment type="caution">
    <text evidence="3">The sequence shown here is derived from an EMBL/GenBank/DDBJ whole genome shotgun (WGS) entry which is preliminary data.</text>
</comment>
<evidence type="ECO:0000313" key="3">
    <source>
        <dbReference type="EMBL" id="MBE3607890.1"/>
    </source>
</evidence>
<proteinExistence type="predicted"/>
<dbReference type="Proteomes" id="UP001318760">
    <property type="component" value="Unassembled WGS sequence"/>
</dbReference>
<reference evidence="2 5" key="2">
    <citation type="submission" date="2020-10" db="EMBL/GenBank/DDBJ databases">
        <title>Campylobacter californiensis sp. nov. isolated from cattle and feral swine in California.</title>
        <authorList>
            <person name="Miller W.G."/>
        </authorList>
    </citation>
    <scope>NUCLEOTIDE SEQUENCE [LARGE SCALE GENOMIC DNA]</scope>
    <source>
        <strain evidence="2 5">RM12919</strain>
    </source>
</reference>
<feature type="domain" description="Alkyl hydroperoxide reductase subunit C/ Thiol specific antioxidant" evidence="1">
    <location>
        <begin position="7"/>
        <end position="141"/>
    </location>
</feature>
<dbReference type="GO" id="GO:0016491">
    <property type="term" value="F:oxidoreductase activity"/>
    <property type="evidence" value="ECO:0007669"/>
    <property type="project" value="InterPro"/>
</dbReference>
<dbReference type="Proteomes" id="UP000650616">
    <property type="component" value="Unassembled WGS sequence"/>
</dbReference>
<evidence type="ECO:0000313" key="2">
    <source>
        <dbReference type="EMBL" id="MBE2987119.1"/>
    </source>
</evidence>
<dbReference type="InterPro" id="IPR000866">
    <property type="entry name" value="AhpC/TSA"/>
</dbReference>
<gene>
    <name evidence="2" type="ORF">CCAL12919_08335</name>
    <name evidence="3" type="ORF">CCAL9337_03980</name>
</gene>
<dbReference type="InterPro" id="IPR036249">
    <property type="entry name" value="Thioredoxin-like_sf"/>
</dbReference>
<evidence type="ECO:0000313" key="4">
    <source>
        <dbReference type="Proteomes" id="UP000650616"/>
    </source>
</evidence>
<dbReference type="Gene3D" id="3.40.30.10">
    <property type="entry name" value="Glutaredoxin"/>
    <property type="match status" value="1"/>
</dbReference>
<dbReference type="EMBL" id="JADBHS010000018">
    <property type="protein sequence ID" value="MBE2987119.1"/>
    <property type="molecule type" value="Genomic_DNA"/>
</dbReference>
<evidence type="ECO:0000313" key="5">
    <source>
        <dbReference type="Proteomes" id="UP001318760"/>
    </source>
</evidence>
<name>A0AAW3ZXY4_9BACT</name>
<keyword evidence="4" id="KW-1185">Reference proteome</keyword>
<protein>
    <submittedName>
        <fullName evidence="3">Redoxin domain-containing protein</fullName>
    </submittedName>
</protein>
<dbReference type="Pfam" id="PF00578">
    <property type="entry name" value="AhpC-TSA"/>
    <property type="match status" value="1"/>
</dbReference>
<dbReference type="GO" id="GO:0016209">
    <property type="term" value="F:antioxidant activity"/>
    <property type="evidence" value="ECO:0007669"/>
    <property type="project" value="InterPro"/>
</dbReference>
<organism evidence="3 4">
    <name type="scientific">Campylobacter californiensis</name>
    <dbReference type="NCBI Taxonomy" id="1032243"/>
    <lineage>
        <taxon>Bacteria</taxon>
        <taxon>Pseudomonadati</taxon>
        <taxon>Campylobacterota</taxon>
        <taxon>Epsilonproteobacteria</taxon>
        <taxon>Campylobacterales</taxon>
        <taxon>Campylobacteraceae</taxon>
        <taxon>Campylobacter</taxon>
    </lineage>
</organism>